<organism evidence="1 2">
    <name type="scientific">Maribacter sedimenticola</name>
    <dbReference type="NCBI Taxonomy" id="228956"/>
    <lineage>
        <taxon>Bacteria</taxon>
        <taxon>Pseudomonadati</taxon>
        <taxon>Bacteroidota</taxon>
        <taxon>Flavobacteriia</taxon>
        <taxon>Flavobacteriales</taxon>
        <taxon>Flavobacteriaceae</taxon>
        <taxon>Maribacter</taxon>
    </lineage>
</organism>
<dbReference type="EMBL" id="FZNV01000003">
    <property type="protein sequence ID" value="SNR56838.1"/>
    <property type="molecule type" value="Genomic_DNA"/>
</dbReference>
<evidence type="ECO:0000313" key="2">
    <source>
        <dbReference type="Proteomes" id="UP000198337"/>
    </source>
</evidence>
<gene>
    <name evidence="1" type="ORF">SAMN04488009_2488</name>
</gene>
<keyword evidence="2" id="KW-1185">Reference proteome</keyword>
<dbReference type="SUPFAM" id="SSF54913">
    <property type="entry name" value="GlnB-like"/>
    <property type="match status" value="1"/>
</dbReference>
<reference evidence="1 2" key="1">
    <citation type="submission" date="2017-06" db="EMBL/GenBank/DDBJ databases">
        <authorList>
            <person name="Varghese N."/>
            <person name="Submissions S."/>
        </authorList>
    </citation>
    <scope>NUCLEOTIDE SEQUENCE [LARGE SCALE GENOMIC DNA]</scope>
    <source>
        <strain evidence="1 2">DSM 19840</strain>
    </source>
</reference>
<proteinExistence type="predicted"/>
<dbReference type="Proteomes" id="UP000198337">
    <property type="component" value="Unassembled WGS sequence"/>
</dbReference>
<name>A0ABY1SI65_9FLAO</name>
<comment type="caution">
    <text evidence="1">The sequence shown here is derived from an EMBL/GenBank/DDBJ whole genome shotgun (WGS) entry which is preliminary data.</text>
</comment>
<dbReference type="InterPro" id="IPR011322">
    <property type="entry name" value="N-reg_PII-like_a/b"/>
</dbReference>
<evidence type="ECO:0000313" key="1">
    <source>
        <dbReference type="EMBL" id="SNR56838.1"/>
    </source>
</evidence>
<sequence length="129" mass="14815">MGMEDKFYQLASFEYVADVQIVKGKLESEGIPVFLRDENTLNSDPLISNAIGGVKLQVYSKDKERAIAIYDEIRAYAVDEQGDPIVCPNCKAKRSEPYYNSKGVFYKLFPFFEKRKYKCLNCKMITNSK</sequence>
<accession>A0ABY1SI65</accession>
<protein>
    <submittedName>
        <fullName evidence="1">Signal transducing protein</fullName>
    </submittedName>
</protein>